<organism evidence="2 3">
    <name type="scientific">Gordonia jinghuaiqii</name>
    <dbReference type="NCBI Taxonomy" id="2758710"/>
    <lineage>
        <taxon>Bacteria</taxon>
        <taxon>Bacillati</taxon>
        <taxon>Actinomycetota</taxon>
        <taxon>Actinomycetes</taxon>
        <taxon>Mycobacteriales</taxon>
        <taxon>Gordoniaceae</taxon>
        <taxon>Gordonia</taxon>
    </lineage>
</organism>
<dbReference type="Proteomes" id="UP000515663">
    <property type="component" value="Chromosome"/>
</dbReference>
<dbReference type="KEGG" id="gji:H1R19_23060"/>
<feature type="region of interest" description="Disordered" evidence="1">
    <location>
        <begin position="33"/>
        <end position="70"/>
    </location>
</feature>
<accession>A0A7D7LRK7</accession>
<gene>
    <name evidence="2" type="ORF">H1R19_23060</name>
</gene>
<reference evidence="3" key="1">
    <citation type="submission" date="2020-07" db="EMBL/GenBank/DDBJ databases">
        <title>novel species isolated from the respiratory tract of Marmot.</title>
        <authorList>
            <person name="Zhang G."/>
        </authorList>
    </citation>
    <scope>NUCLEOTIDE SEQUENCE [LARGE SCALE GENOMIC DNA]</scope>
    <source>
        <strain evidence="3">686</strain>
    </source>
</reference>
<keyword evidence="3" id="KW-1185">Reference proteome</keyword>
<evidence type="ECO:0000313" key="3">
    <source>
        <dbReference type="Proteomes" id="UP000515663"/>
    </source>
</evidence>
<proteinExistence type="predicted"/>
<evidence type="ECO:0000313" key="2">
    <source>
        <dbReference type="EMBL" id="QMT01645.1"/>
    </source>
</evidence>
<dbReference type="AlphaFoldDB" id="A0A7D7LRK7"/>
<protein>
    <submittedName>
        <fullName evidence="2">Uncharacterized protein</fullName>
    </submittedName>
</protein>
<evidence type="ECO:0000256" key="1">
    <source>
        <dbReference type="SAM" id="MobiDB-lite"/>
    </source>
</evidence>
<dbReference type="EMBL" id="CP059491">
    <property type="protein sequence ID" value="QMT01645.1"/>
    <property type="molecule type" value="Genomic_DNA"/>
</dbReference>
<sequence length="70" mass="7366">MSATARDALPPKTPRAIRVDAWRLATAGQPAALTIRPGGISGEPADDADLHSPERQNTPRVAKLADSIPQ</sequence>
<dbReference type="RefSeq" id="WP_219850269.1">
    <property type="nucleotide sequence ID" value="NZ_CP059491.1"/>
</dbReference>
<name>A0A7D7LRK7_9ACTN</name>